<dbReference type="InterPro" id="IPR007416">
    <property type="entry name" value="YggL_50S_bp"/>
</dbReference>
<dbReference type="PANTHER" id="PTHR38778">
    <property type="entry name" value="CYTOPLASMIC PROTEIN-RELATED"/>
    <property type="match status" value="1"/>
</dbReference>
<reference evidence="1" key="1">
    <citation type="submission" date="2019-08" db="EMBL/GenBank/DDBJ databases">
        <authorList>
            <person name="Kucharzyk K."/>
            <person name="Murdoch R.W."/>
            <person name="Higgins S."/>
            <person name="Loffler F."/>
        </authorList>
    </citation>
    <scope>NUCLEOTIDE SEQUENCE</scope>
</reference>
<sequence>MKKRLRKKLKIAEFQELGFFVTGTFNPVEEAALDIFFEKLIEFADANGMQCGGGYNTEDFEVFVNTGKASSGTNAELRQKFVDFVAAAKAEIKEFEATELMDAYYDEEAGSCHDGECGCGCH</sequence>
<proteinExistence type="predicted"/>
<name>A0A645HP09_9ZZZZ</name>
<dbReference type="AlphaFoldDB" id="A0A645HP09"/>
<dbReference type="PANTHER" id="PTHR38778:SF1">
    <property type="entry name" value="CYTOPLASMIC PROTEIN"/>
    <property type="match status" value="1"/>
</dbReference>
<comment type="caution">
    <text evidence="1">The sequence shown here is derived from an EMBL/GenBank/DDBJ whole genome shotgun (WGS) entry which is preliminary data.</text>
</comment>
<organism evidence="1">
    <name type="scientific">bioreactor metagenome</name>
    <dbReference type="NCBI Taxonomy" id="1076179"/>
    <lineage>
        <taxon>unclassified sequences</taxon>
        <taxon>metagenomes</taxon>
        <taxon>ecological metagenomes</taxon>
    </lineage>
</organism>
<accession>A0A645HP09</accession>
<evidence type="ECO:0000313" key="1">
    <source>
        <dbReference type="EMBL" id="MPN40570.1"/>
    </source>
</evidence>
<dbReference type="EMBL" id="VSSQ01097080">
    <property type="protein sequence ID" value="MPN40570.1"/>
    <property type="molecule type" value="Genomic_DNA"/>
</dbReference>
<protein>
    <submittedName>
        <fullName evidence="1">Uncharacterized protein</fullName>
    </submittedName>
</protein>
<dbReference type="Pfam" id="PF04320">
    <property type="entry name" value="YggL_50S_bp"/>
    <property type="match status" value="1"/>
</dbReference>
<gene>
    <name evidence="1" type="ORF">SDC9_188108</name>
</gene>
<dbReference type="GO" id="GO:0005829">
    <property type="term" value="C:cytosol"/>
    <property type="evidence" value="ECO:0007669"/>
    <property type="project" value="TreeGrafter"/>
</dbReference>